<dbReference type="Gene3D" id="3.40.30.10">
    <property type="entry name" value="Glutaredoxin"/>
    <property type="match status" value="1"/>
</dbReference>
<dbReference type="PANTHER" id="PTHR23322">
    <property type="entry name" value="FAS-ASSOCIATED PROTEIN"/>
    <property type="match status" value="1"/>
</dbReference>
<evidence type="ECO:0000313" key="3">
    <source>
        <dbReference type="Proteomes" id="UP000719412"/>
    </source>
</evidence>
<dbReference type="Proteomes" id="UP000719412">
    <property type="component" value="Unassembled WGS sequence"/>
</dbReference>
<organism evidence="2 3">
    <name type="scientific">Tenebrio molitor</name>
    <name type="common">Yellow mealworm beetle</name>
    <dbReference type="NCBI Taxonomy" id="7067"/>
    <lineage>
        <taxon>Eukaryota</taxon>
        <taxon>Metazoa</taxon>
        <taxon>Ecdysozoa</taxon>
        <taxon>Arthropoda</taxon>
        <taxon>Hexapoda</taxon>
        <taxon>Insecta</taxon>
        <taxon>Pterygota</taxon>
        <taxon>Neoptera</taxon>
        <taxon>Endopterygota</taxon>
        <taxon>Coleoptera</taxon>
        <taxon>Polyphaga</taxon>
        <taxon>Cucujiformia</taxon>
        <taxon>Tenebrionidae</taxon>
        <taxon>Tenebrio</taxon>
    </lineage>
</organism>
<reference evidence="2" key="2">
    <citation type="submission" date="2021-08" db="EMBL/GenBank/DDBJ databases">
        <authorList>
            <person name="Eriksson T."/>
        </authorList>
    </citation>
    <scope>NUCLEOTIDE SEQUENCE</scope>
    <source>
        <strain evidence="2">Stoneville</strain>
        <tissue evidence="2">Whole head</tissue>
    </source>
</reference>
<evidence type="ECO:0000313" key="2">
    <source>
        <dbReference type="EMBL" id="KAH0821911.1"/>
    </source>
</evidence>
<proteinExistence type="predicted"/>
<keyword evidence="3" id="KW-1185">Reference proteome</keyword>
<dbReference type="GO" id="GO:0036503">
    <property type="term" value="P:ERAD pathway"/>
    <property type="evidence" value="ECO:0007669"/>
    <property type="project" value="TreeGrafter"/>
</dbReference>
<dbReference type="AlphaFoldDB" id="A0A8J6HU52"/>
<sequence length="151" mass="17467">MSLRNIPVDRLPALVLIMRIRSSTDIFSVIHGNVGVNELLSSLIEAVEVFTEHQRVEIVEEKERAERELVKWEQDEAYRESLEADRLVRLTFEQSSITKVYEVVKAYNKNKMTEVPENRRRVIKILYFNSYYLPAGAVELSNPSSVPVSIE</sequence>
<comment type="caution">
    <text evidence="2">The sequence shown here is derived from an EMBL/GenBank/DDBJ whole genome shotgun (WGS) entry which is preliminary data.</text>
</comment>
<feature type="domain" description="Fas-associated factor 1/2-like UAS" evidence="1">
    <location>
        <begin position="2"/>
        <end position="45"/>
    </location>
</feature>
<dbReference type="PANTHER" id="PTHR23322:SF96">
    <property type="entry name" value="FAS-ASSOCIATED FACTOR 1"/>
    <property type="match status" value="1"/>
</dbReference>
<protein>
    <recommendedName>
        <fullName evidence="1">Fas-associated factor 1/2-like UAS domain-containing protein</fullName>
    </recommendedName>
</protein>
<dbReference type="Pfam" id="PF21021">
    <property type="entry name" value="FAF1"/>
    <property type="match status" value="1"/>
</dbReference>
<dbReference type="InterPro" id="IPR050730">
    <property type="entry name" value="UBX_domain-protein"/>
</dbReference>
<dbReference type="GO" id="GO:0005783">
    <property type="term" value="C:endoplasmic reticulum"/>
    <property type="evidence" value="ECO:0007669"/>
    <property type="project" value="TreeGrafter"/>
</dbReference>
<dbReference type="EMBL" id="JABDTM020005516">
    <property type="protein sequence ID" value="KAH0821911.1"/>
    <property type="molecule type" value="Genomic_DNA"/>
</dbReference>
<reference evidence="2" key="1">
    <citation type="journal article" date="2020" name="J Insects Food Feed">
        <title>The yellow mealworm (Tenebrio molitor) genome: a resource for the emerging insects as food and feed industry.</title>
        <authorList>
            <person name="Eriksson T."/>
            <person name="Andere A."/>
            <person name="Kelstrup H."/>
            <person name="Emery V."/>
            <person name="Picard C."/>
        </authorList>
    </citation>
    <scope>NUCLEOTIDE SEQUENCE</scope>
    <source>
        <strain evidence="2">Stoneville</strain>
        <tissue evidence="2">Whole head</tissue>
    </source>
</reference>
<gene>
    <name evidence="2" type="ORF">GEV33_000880</name>
</gene>
<evidence type="ECO:0000259" key="1">
    <source>
        <dbReference type="Pfam" id="PF21021"/>
    </source>
</evidence>
<name>A0A8J6HU52_TENMO</name>
<dbReference type="GO" id="GO:0005634">
    <property type="term" value="C:nucleus"/>
    <property type="evidence" value="ECO:0007669"/>
    <property type="project" value="TreeGrafter"/>
</dbReference>
<accession>A0A8J6HU52</accession>
<dbReference type="InterPro" id="IPR049483">
    <property type="entry name" value="FAF1_2-like_UAS"/>
</dbReference>
<dbReference type="GO" id="GO:0043130">
    <property type="term" value="F:ubiquitin binding"/>
    <property type="evidence" value="ECO:0007669"/>
    <property type="project" value="TreeGrafter"/>
</dbReference>